<feature type="signal peptide" evidence="2">
    <location>
        <begin position="1"/>
        <end position="23"/>
    </location>
</feature>
<keyword evidence="2" id="KW-0732">Signal</keyword>
<dbReference type="RefSeq" id="WP_376848595.1">
    <property type="nucleotide sequence ID" value="NZ_JBHSMF010000002.1"/>
</dbReference>
<dbReference type="Pfam" id="PF07813">
    <property type="entry name" value="LTXXQ"/>
    <property type="match status" value="1"/>
</dbReference>
<accession>A0ABW0N9J9</accession>
<keyword evidence="4" id="KW-1185">Reference proteome</keyword>
<evidence type="ECO:0000313" key="4">
    <source>
        <dbReference type="Proteomes" id="UP001596037"/>
    </source>
</evidence>
<comment type="caution">
    <text evidence="3">The sequence shown here is derived from an EMBL/GenBank/DDBJ whole genome shotgun (WGS) entry which is preliminary data.</text>
</comment>
<dbReference type="Proteomes" id="UP001596037">
    <property type="component" value="Unassembled WGS sequence"/>
</dbReference>
<feature type="chain" id="PRO_5046006840" evidence="2">
    <location>
        <begin position="24"/>
        <end position="170"/>
    </location>
</feature>
<evidence type="ECO:0000256" key="1">
    <source>
        <dbReference type="SAM" id="MobiDB-lite"/>
    </source>
</evidence>
<feature type="compositionally biased region" description="Basic and acidic residues" evidence="1">
    <location>
        <begin position="154"/>
        <end position="170"/>
    </location>
</feature>
<dbReference type="EMBL" id="JBHSMF010000002">
    <property type="protein sequence ID" value="MFC5496579.1"/>
    <property type="molecule type" value="Genomic_DNA"/>
</dbReference>
<dbReference type="InterPro" id="IPR012899">
    <property type="entry name" value="LTXXQ"/>
</dbReference>
<organism evidence="3 4">
    <name type="scientific">Caenimonas terrae</name>
    <dbReference type="NCBI Taxonomy" id="696074"/>
    <lineage>
        <taxon>Bacteria</taxon>
        <taxon>Pseudomonadati</taxon>
        <taxon>Pseudomonadota</taxon>
        <taxon>Betaproteobacteria</taxon>
        <taxon>Burkholderiales</taxon>
        <taxon>Comamonadaceae</taxon>
        <taxon>Caenimonas</taxon>
    </lineage>
</organism>
<sequence length="170" mass="19021">MTHSPKQLIAALMLAGLGFAAVAQMPPGPPPGGPGRMERMERPDPAQMQQFRQQRHAQRMAKLKDTLQITAAQEGAWSAWTAAMQPPANWKRPDRAELEHLSTPERIDRMRALRAERNAMADRRADATKAFYATLNPTQKRVFDVVTTRHGHGGRGEREGGRGERHGWGR</sequence>
<feature type="region of interest" description="Disordered" evidence="1">
    <location>
        <begin position="23"/>
        <end position="50"/>
    </location>
</feature>
<gene>
    <name evidence="3" type="ORF">ACFPOE_03455</name>
</gene>
<proteinExistence type="predicted"/>
<feature type="region of interest" description="Disordered" evidence="1">
    <location>
        <begin position="148"/>
        <end position="170"/>
    </location>
</feature>
<protein>
    <submittedName>
        <fullName evidence="3">Spy/CpxP family protein refolding chaperone</fullName>
    </submittedName>
</protein>
<evidence type="ECO:0000256" key="2">
    <source>
        <dbReference type="SAM" id="SignalP"/>
    </source>
</evidence>
<name>A0ABW0N9J9_9BURK</name>
<evidence type="ECO:0000313" key="3">
    <source>
        <dbReference type="EMBL" id="MFC5496579.1"/>
    </source>
</evidence>
<reference evidence="4" key="1">
    <citation type="journal article" date="2019" name="Int. J. Syst. Evol. Microbiol.">
        <title>The Global Catalogue of Microorganisms (GCM) 10K type strain sequencing project: providing services to taxonomists for standard genome sequencing and annotation.</title>
        <authorList>
            <consortium name="The Broad Institute Genomics Platform"/>
            <consortium name="The Broad Institute Genome Sequencing Center for Infectious Disease"/>
            <person name="Wu L."/>
            <person name="Ma J."/>
        </authorList>
    </citation>
    <scope>NUCLEOTIDE SEQUENCE [LARGE SCALE GENOMIC DNA]</scope>
    <source>
        <strain evidence="4">CCUG 57401</strain>
    </source>
</reference>